<evidence type="ECO:0000256" key="5">
    <source>
        <dbReference type="SAM" id="MobiDB-lite"/>
    </source>
</evidence>
<dbReference type="RefSeq" id="WP_230729883.1">
    <property type="nucleotide sequence ID" value="NZ_JAJNDB010000001.1"/>
</dbReference>
<evidence type="ECO:0000256" key="4">
    <source>
        <dbReference type="ARBA" id="ARBA00023163"/>
    </source>
</evidence>
<dbReference type="InterPro" id="IPR007627">
    <property type="entry name" value="RNA_pol_sigma70_r2"/>
</dbReference>
<comment type="caution">
    <text evidence="8">The sequence shown here is derived from an EMBL/GenBank/DDBJ whole genome shotgun (WGS) entry which is preliminary data.</text>
</comment>
<feature type="region of interest" description="Disordered" evidence="5">
    <location>
        <begin position="91"/>
        <end position="110"/>
    </location>
</feature>
<evidence type="ECO:0000256" key="1">
    <source>
        <dbReference type="ARBA" id="ARBA00010641"/>
    </source>
</evidence>
<dbReference type="NCBIfam" id="TIGR02937">
    <property type="entry name" value="sigma70-ECF"/>
    <property type="match status" value="1"/>
</dbReference>
<evidence type="ECO:0000313" key="8">
    <source>
        <dbReference type="EMBL" id="MCD2192195.1"/>
    </source>
</evidence>
<evidence type="ECO:0000256" key="3">
    <source>
        <dbReference type="ARBA" id="ARBA00023082"/>
    </source>
</evidence>
<dbReference type="CDD" id="cd06171">
    <property type="entry name" value="Sigma70_r4"/>
    <property type="match status" value="1"/>
</dbReference>
<name>A0ABS8P1S7_9PSEU</name>
<evidence type="ECO:0000256" key="2">
    <source>
        <dbReference type="ARBA" id="ARBA00023015"/>
    </source>
</evidence>
<dbReference type="InterPro" id="IPR013249">
    <property type="entry name" value="RNA_pol_sigma70_r4_t2"/>
</dbReference>
<keyword evidence="9" id="KW-1185">Reference proteome</keyword>
<evidence type="ECO:0000313" key="9">
    <source>
        <dbReference type="Proteomes" id="UP001199469"/>
    </source>
</evidence>
<dbReference type="EMBL" id="JAJNDB010000001">
    <property type="protein sequence ID" value="MCD2192195.1"/>
    <property type="molecule type" value="Genomic_DNA"/>
</dbReference>
<accession>A0ABS8P1S7</accession>
<dbReference type="Gene3D" id="1.10.10.10">
    <property type="entry name" value="Winged helix-like DNA-binding domain superfamily/Winged helix DNA-binding domain"/>
    <property type="match status" value="1"/>
</dbReference>
<protein>
    <submittedName>
        <fullName evidence="8">Sigma-70 family RNA polymerase sigma factor</fullName>
    </submittedName>
</protein>
<gene>
    <name evidence="8" type="ORF">LQ327_02145</name>
</gene>
<dbReference type="InterPro" id="IPR013325">
    <property type="entry name" value="RNA_pol_sigma_r2"/>
</dbReference>
<proteinExistence type="inferred from homology"/>
<evidence type="ECO:0000259" key="6">
    <source>
        <dbReference type="Pfam" id="PF04542"/>
    </source>
</evidence>
<dbReference type="Gene3D" id="1.10.1740.10">
    <property type="match status" value="1"/>
</dbReference>
<keyword evidence="2" id="KW-0805">Transcription regulation</keyword>
<sequence length="187" mass="20100">MDDAVITDAALAARDGDRAAAARFVELTQQQVWRLLVHLADHGVAADLAQETYERAFGSLRRFRAEAPARTWLLAIARRVAADHLRRRARRPVDPAPIQDGDEPLTGTRPGDVAEGIALRLAVDALPPDRREAFVLTQMLGLGYAEAAVVAGCPIGTVRSRVARARADLVEALGAGAENPEAVSREP</sequence>
<dbReference type="PANTHER" id="PTHR43133:SF61">
    <property type="entry name" value="ECF RNA POLYMERASE SIGMA FACTOR SIGC"/>
    <property type="match status" value="1"/>
</dbReference>
<dbReference type="PANTHER" id="PTHR43133">
    <property type="entry name" value="RNA POLYMERASE ECF-TYPE SIGMA FACTO"/>
    <property type="match status" value="1"/>
</dbReference>
<dbReference type="Pfam" id="PF04542">
    <property type="entry name" value="Sigma70_r2"/>
    <property type="match status" value="1"/>
</dbReference>
<dbReference type="SUPFAM" id="SSF88946">
    <property type="entry name" value="Sigma2 domain of RNA polymerase sigma factors"/>
    <property type="match status" value="1"/>
</dbReference>
<dbReference type="InterPro" id="IPR013324">
    <property type="entry name" value="RNA_pol_sigma_r3/r4-like"/>
</dbReference>
<keyword evidence="3" id="KW-0731">Sigma factor</keyword>
<keyword evidence="4" id="KW-0804">Transcription</keyword>
<comment type="similarity">
    <text evidence="1">Belongs to the sigma-70 factor family. ECF subfamily.</text>
</comment>
<dbReference type="InterPro" id="IPR039425">
    <property type="entry name" value="RNA_pol_sigma-70-like"/>
</dbReference>
<organism evidence="8 9">
    <name type="scientific">Actinomycetospora endophytica</name>
    <dbReference type="NCBI Taxonomy" id="2291215"/>
    <lineage>
        <taxon>Bacteria</taxon>
        <taxon>Bacillati</taxon>
        <taxon>Actinomycetota</taxon>
        <taxon>Actinomycetes</taxon>
        <taxon>Pseudonocardiales</taxon>
        <taxon>Pseudonocardiaceae</taxon>
        <taxon>Actinomycetospora</taxon>
    </lineage>
</organism>
<dbReference type="Pfam" id="PF08281">
    <property type="entry name" value="Sigma70_r4_2"/>
    <property type="match status" value="1"/>
</dbReference>
<feature type="domain" description="RNA polymerase sigma-70 region 2" evidence="6">
    <location>
        <begin position="25"/>
        <end position="91"/>
    </location>
</feature>
<evidence type="ECO:0000259" key="7">
    <source>
        <dbReference type="Pfam" id="PF08281"/>
    </source>
</evidence>
<reference evidence="8 9" key="1">
    <citation type="submission" date="2021-11" db="EMBL/GenBank/DDBJ databases">
        <title>Draft genome sequence of Actinomycetospora sp. SF1 isolated from the rhizosphere soil.</title>
        <authorList>
            <person name="Duangmal K."/>
            <person name="Chantavorakit T."/>
        </authorList>
    </citation>
    <scope>NUCLEOTIDE SEQUENCE [LARGE SCALE GENOMIC DNA]</scope>
    <source>
        <strain evidence="8 9">TBRC 5722</strain>
    </source>
</reference>
<dbReference type="InterPro" id="IPR014284">
    <property type="entry name" value="RNA_pol_sigma-70_dom"/>
</dbReference>
<dbReference type="InterPro" id="IPR036388">
    <property type="entry name" value="WH-like_DNA-bd_sf"/>
</dbReference>
<dbReference type="SUPFAM" id="SSF88659">
    <property type="entry name" value="Sigma3 and sigma4 domains of RNA polymerase sigma factors"/>
    <property type="match status" value="1"/>
</dbReference>
<feature type="domain" description="RNA polymerase sigma factor 70 region 4 type 2" evidence="7">
    <location>
        <begin position="118"/>
        <end position="169"/>
    </location>
</feature>
<dbReference type="Proteomes" id="UP001199469">
    <property type="component" value="Unassembled WGS sequence"/>
</dbReference>